<dbReference type="FunFam" id="2.40.10.10:FF:000054">
    <property type="entry name" value="Complement C1r subcomponent"/>
    <property type="match status" value="1"/>
</dbReference>
<evidence type="ECO:0000313" key="10">
    <source>
        <dbReference type="Proteomes" id="UP001530377"/>
    </source>
</evidence>
<dbReference type="InterPro" id="IPR050430">
    <property type="entry name" value="Peptidase_S1"/>
</dbReference>
<comment type="subcellular location">
    <subcellularLocation>
        <location evidence="1">Secreted</location>
    </subcellularLocation>
</comment>
<comment type="similarity">
    <text evidence="2">Belongs to the peptidase S1 family.</text>
</comment>
<comment type="caution">
    <text evidence="9">The sequence shown here is derived from an EMBL/GenBank/DDBJ whole genome shotgun (WGS) entry which is preliminary data.</text>
</comment>
<evidence type="ECO:0000256" key="4">
    <source>
        <dbReference type="ARBA" id="ARBA00022729"/>
    </source>
</evidence>
<dbReference type="PROSITE" id="PS50240">
    <property type="entry name" value="TRYPSIN_DOM"/>
    <property type="match status" value="1"/>
</dbReference>
<evidence type="ECO:0000313" key="9">
    <source>
        <dbReference type="EMBL" id="KAL3816855.1"/>
    </source>
</evidence>
<keyword evidence="10" id="KW-1185">Reference proteome</keyword>
<organism evidence="9 10">
    <name type="scientific">Cyclostephanos tholiformis</name>
    <dbReference type="NCBI Taxonomy" id="382380"/>
    <lineage>
        <taxon>Eukaryota</taxon>
        <taxon>Sar</taxon>
        <taxon>Stramenopiles</taxon>
        <taxon>Ochrophyta</taxon>
        <taxon>Bacillariophyta</taxon>
        <taxon>Coscinodiscophyceae</taxon>
        <taxon>Thalassiosirophycidae</taxon>
        <taxon>Stephanodiscales</taxon>
        <taxon>Stephanodiscaceae</taxon>
        <taxon>Cyclostephanos</taxon>
    </lineage>
</organism>
<dbReference type="Gene3D" id="2.40.10.10">
    <property type="entry name" value="Trypsin-like serine proteases"/>
    <property type="match status" value="1"/>
</dbReference>
<dbReference type="PANTHER" id="PTHR24276:SF91">
    <property type="entry name" value="AT26814P-RELATED"/>
    <property type="match status" value="1"/>
</dbReference>
<keyword evidence="6" id="KW-1015">Disulfide bond</keyword>
<evidence type="ECO:0000259" key="8">
    <source>
        <dbReference type="PROSITE" id="PS50240"/>
    </source>
</evidence>
<evidence type="ECO:0000256" key="6">
    <source>
        <dbReference type="ARBA" id="ARBA00023157"/>
    </source>
</evidence>
<dbReference type="AlphaFoldDB" id="A0ABD3RX99"/>
<keyword evidence="3" id="KW-0964">Secreted</keyword>
<feature type="domain" description="Peptidase S1" evidence="8">
    <location>
        <begin position="1"/>
        <end position="244"/>
    </location>
</feature>
<dbReference type="CDD" id="cd00190">
    <property type="entry name" value="Tryp_SPc"/>
    <property type="match status" value="1"/>
</dbReference>
<evidence type="ECO:0000256" key="3">
    <source>
        <dbReference type="ARBA" id="ARBA00022525"/>
    </source>
</evidence>
<keyword evidence="7" id="KW-0325">Glycoprotein</keyword>
<keyword evidence="5" id="KW-0843">Virulence</keyword>
<dbReference type="GO" id="GO:0005576">
    <property type="term" value="C:extracellular region"/>
    <property type="evidence" value="ECO:0007669"/>
    <property type="project" value="UniProtKB-SubCell"/>
</dbReference>
<reference evidence="9 10" key="1">
    <citation type="submission" date="2024-10" db="EMBL/GenBank/DDBJ databases">
        <title>Updated reference genomes for cyclostephanoid diatoms.</title>
        <authorList>
            <person name="Roberts W.R."/>
            <person name="Alverson A.J."/>
        </authorList>
    </citation>
    <scope>NUCLEOTIDE SEQUENCE [LARGE SCALE GENOMIC DNA]</scope>
    <source>
        <strain evidence="9 10">AJA228-03</strain>
    </source>
</reference>
<dbReference type="InterPro" id="IPR009003">
    <property type="entry name" value="Peptidase_S1_PA"/>
</dbReference>
<accession>A0ABD3RX99</accession>
<proteinExistence type="inferred from homology"/>
<dbReference type="InterPro" id="IPR001254">
    <property type="entry name" value="Trypsin_dom"/>
</dbReference>
<sequence length="275" mass="29476">MVSLQHDFIGGHFCGGSLIAKDIILTTAHCQLEELNKMERLVSDRIALTGYSVVLGRHDHDNNDGEVIAMKAEVPHPYYDKMGSSDNDFMLAFLESASNAGNADLIKLNSVSTFPSIGQGGTAMGLGDTNIRPDISTGSDVLLNVDVTIISNEDCKASMGMHPVDGNYQTHYGKMMKNMLCTRKNGQDSCQADSGGALVVRGDDSSADVQVGIVSWGYGCASSEFPGVYAQVSEAYYWIRTEVCQRSSYASEAGFDCGGIGILFDFVSDLFGDGN</sequence>
<dbReference type="PANTHER" id="PTHR24276">
    <property type="entry name" value="POLYSERASE-RELATED"/>
    <property type="match status" value="1"/>
</dbReference>
<evidence type="ECO:0000256" key="2">
    <source>
        <dbReference type="ARBA" id="ARBA00007664"/>
    </source>
</evidence>
<gene>
    <name evidence="9" type="ORF">ACHAXA_005133</name>
</gene>
<evidence type="ECO:0000256" key="5">
    <source>
        <dbReference type="ARBA" id="ARBA00023026"/>
    </source>
</evidence>
<dbReference type="EMBL" id="JALLPB020000129">
    <property type="protein sequence ID" value="KAL3816855.1"/>
    <property type="molecule type" value="Genomic_DNA"/>
</dbReference>
<dbReference type="PRINTS" id="PR00722">
    <property type="entry name" value="CHYMOTRYPSIN"/>
</dbReference>
<dbReference type="InterPro" id="IPR043504">
    <property type="entry name" value="Peptidase_S1_PA_chymotrypsin"/>
</dbReference>
<name>A0ABD3RX99_9STRA</name>
<evidence type="ECO:0000256" key="7">
    <source>
        <dbReference type="ARBA" id="ARBA00023180"/>
    </source>
</evidence>
<dbReference type="SUPFAM" id="SSF50494">
    <property type="entry name" value="Trypsin-like serine proteases"/>
    <property type="match status" value="1"/>
</dbReference>
<dbReference type="Pfam" id="PF00089">
    <property type="entry name" value="Trypsin"/>
    <property type="match status" value="1"/>
</dbReference>
<evidence type="ECO:0000256" key="1">
    <source>
        <dbReference type="ARBA" id="ARBA00004613"/>
    </source>
</evidence>
<keyword evidence="4" id="KW-0732">Signal</keyword>
<dbReference type="Proteomes" id="UP001530377">
    <property type="component" value="Unassembled WGS sequence"/>
</dbReference>
<dbReference type="SMART" id="SM00020">
    <property type="entry name" value="Tryp_SPc"/>
    <property type="match status" value="1"/>
</dbReference>
<protein>
    <recommendedName>
        <fullName evidence="8">Peptidase S1 domain-containing protein</fullName>
    </recommendedName>
</protein>
<dbReference type="InterPro" id="IPR001314">
    <property type="entry name" value="Peptidase_S1A"/>
</dbReference>